<dbReference type="Pfam" id="PF13807">
    <property type="entry name" value="GNVR"/>
    <property type="match status" value="1"/>
</dbReference>
<evidence type="ECO:0000259" key="10">
    <source>
        <dbReference type="Pfam" id="PF13614"/>
    </source>
</evidence>
<keyword evidence="9" id="KW-1133">Transmembrane helix</keyword>
<dbReference type="InterPro" id="IPR025669">
    <property type="entry name" value="AAA_dom"/>
</dbReference>
<keyword evidence="9" id="KW-0472">Membrane</keyword>
<name>A0A1W2H539_9BACT</name>
<keyword evidence="13" id="KW-1185">Reference proteome</keyword>
<keyword evidence="4" id="KW-0547">Nucleotide-binding</keyword>
<dbReference type="PANTHER" id="PTHR32309">
    <property type="entry name" value="TYROSINE-PROTEIN KINASE"/>
    <property type="match status" value="1"/>
</dbReference>
<comment type="similarity">
    <text evidence="1">Belongs to the CpsD/CapB family.</text>
</comment>
<protein>
    <recommendedName>
        <fullName evidence="2">non-specific protein-tyrosine kinase</fullName>
        <ecNumber evidence="2">2.7.10.2</ecNumber>
    </recommendedName>
</protein>
<keyword evidence="6" id="KW-0067">ATP-binding</keyword>
<keyword evidence="5" id="KW-0418">Kinase</keyword>
<evidence type="ECO:0000256" key="8">
    <source>
        <dbReference type="ARBA" id="ARBA00051245"/>
    </source>
</evidence>
<proteinExistence type="inferred from homology"/>
<dbReference type="GO" id="GO:0005886">
    <property type="term" value="C:plasma membrane"/>
    <property type="evidence" value="ECO:0007669"/>
    <property type="project" value="TreeGrafter"/>
</dbReference>
<organism evidence="12 13">
    <name type="scientific">Aquiflexum balticum DSM 16537</name>
    <dbReference type="NCBI Taxonomy" id="758820"/>
    <lineage>
        <taxon>Bacteria</taxon>
        <taxon>Pseudomonadati</taxon>
        <taxon>Bacteroidota</taxon>
        <taxon>Cytophagia</taxon>
        <taxon>Cytophagales</taxon>
        <taxon>Cyclobacteriaceae</taxon>
        <taxon>Aquiflexum</taxon>
    </lineage>
</organism>
<dbReference type="SUPFAM" id="SSF52540">
    <property type="entry name" value="P-loop containing nucleoside triphosphate hydrolases"/>
    <property type="match status" value="1"/>
</dbReference>
<evidence type="ECO:0000259" key="11">
    <source>
        <dbReference type="Pfam" id="PF13807"/>
    </source>
</evidence>
<evidence type="ECO:0000313" key="13">
    <source>
        <dbReference type="Proteomes" id="UP000192333"/>
    </source>
</evidence>
<feature type="domain" description="AAA" evidence="10">
    <location>
        <begin position="607"/>
        <end position="717"/>
    </location>
</feature>
<dbReference type="InterPro" id="IPR032807">
    <property type="entry name" value="GNVR"/>
</dbReference>
<dbReference type="NCBIfam" id="TIGR01007">
    <property type="entry name" value="eps_fam"/>
    <property type="match status" value="1"/>
</dbReference>
<evidence type="ECO:0000256" key="7">
    <source>
        <dbReference type="ARBA" id="ARBA00023137"/>
    </source>
</evidence>
<keyword evidence="7" id="KW-0829">Tyrosine-protein kinase</keyword>
<dbReference type="GO" id="GO:0005524">
    <property type="term" value="F:ATP binding"/>
    <property type="evidence" value="ECO:0007669"/>
    <property type="project" value="UniProtKB-KW"/>
</dbReference>
<evidence type="ECO:0000256" key="9">
    <source>
        <dbReference type="SAM" id="Phobius"/>
    </source>
</evidence>
<accession>A0A1W2H539</accession>
<dbReference type="InterPro" id="IPR005702">
    <property type="entry name" value="Wzc-like_C"/>
</dbReference>
<dbReference type="EMBL" id="LT838813">
    <property type="protein sequence ID" value="SMD44060.1"/>
    <property type="molecule type" value="Genomic_DNA"/>
</dbReference>
<dbReference type="STRING" id="758820.SAMN00777080_2675"/>
<dbReference type="InterPro" id="IPR050445">
    <property type="entry name" value="Bact_polysacc_biosynth/exp"/>
</dbReference>
<dbReference type="AlphaFoldDB" id="A0A1W2H539"/>
<dbReference type="RefSeq" id="WP_084120894.1">
    <property type="nucleotide sequence ID" value="NZ_LT838813.1"/>
</dbReference>
<sequence length="809" mass="92755">MQKNNPYPFIPDPFLPHDEEDVELKVVLFNYLKFWPFILASILVCLMSAFLFNRYATPIYKVQSTVIVEDESQALGTDLFQAAGLLPIKSNVENEIGILKSYALSAEAIEVLGLDVFYFEDEFFTLNRIYSNPPVLINVDWSHKQPVAGKFNIEVFDENHFNIEMDDSEFDIFNPKDPFYKEKTKNLPEFKATYTFGETIENEFIKITVENNTAKKGDRILFELFDTPSLALLLREKVDVSPINKQSSVLNISFETPVRKMGEDYINMLMEVYLQRELKEKNKAAENTIRFIEDQLSGITDSLTFFEGRLERYRSENRTFNLSQEGSQIFARLQELEKDKSVAEINLKYFQSLQNYIINDDTDGLMIPSVSDSTDPVLQALVVTLNDLQAEKLRLSYNFSEQAPVIREINNQIKNTKRALQENVTSFLNNTNTYLQEVNTQIRKVEREINVLPETERRLLGIQRKFSVNENIYLYLLQKRAESEILKASNMPKNAILDNAMAGQKPVFPRKIINLIIGMSIGLFFSIGYIAVRDFLNTKIEDPKELERMIKTPLIGMIGRNKDNDPRPVLNNPRSSVTESFRNIRADMSYLSPNKEHLTILFTSSISGEGKTFASINMASVYSLLGKKTLLIGLDLRKPKIAEDFSLTNDIGMSTCLSKGIAWQDVVKHTQYDNLDVILSGPVPPNPAELLLQAKFSKIMSEIKEAYEVIILDCPPAGLVSETKELFKFADVNFYIFRQAFSHKNNIQVLNNLIEKGGIEKVYAILNDVHIDRGYGFGYGYGYGYGYSGQHGYHDEIQAPWWKRALWRR</sequence>
<evidence type="ECO:0000256" key="5">
    <source>
        <dbReference type="ARBA" id="ARBA00022777"/>
    </source>
</evidence>
<evidence type="ECO:0000256" key="4">
    <source>
        <dbReference type="ARBA" id="ARBA00022741"/>
    </source>
</evidence>
<dbReference type="PANTHER" id="PTHR32309:SF13">
    <property type="entry name" value="FERRIC ENTEROBACTIN TRANSPORT PROTEIN FEPE"/>
    <property type="match status" value="1"/>
</dbReference>
<reference evidence="13" key="1">
    <citation type="submission" date="2017-04" db="EMBL/GenBank/DDBJ databases">
        <authorList>
            <person name="Varghese N."/>
            <person name="Submissions S."/>
        </authorList>
    </citation>
    <scope>NUCLEOTIDE SEQUENCE [LARGE SCALE GENOMIC DNA]</scope>
    <source>
        <strain evidence="13">DSM 16537</strain>
    </source>
</reference>
<feature type="transmembrane region" description="Helical" evidence="9">
    <location>
        <begin position="512"/>
        <end position="532"/>
    </location>
</feature>
<evidence type="ECO:0000256" key="1">
    <source>
        <dbReference type="ARBA" id="ARBA00007316"/>
    </source>
</evidence>
<dbReference type="Pfam" id="PF13614">
    <property type="entry name" value="AAA_31"/>
    <property type="match status" value="1"/>
</dbReference>
<evidence type="ECO:0000313" key="12">
    <source>
        <dbReference type="EMBL" id="SMD44060.1"/>
    </source>
</evidence>
<dbReference type="GO" id="GO:0004715">
    <property type="term" value="F:non-membrane spanning protein tyrosine kinase activity"/>
    <property type="evidence" value="ECO:0007669"/>
    <property type="project" value="UniProtKB-EC"/>
</dbReference>
<dbReference type="Gene3D" id="3.40.50.300">
    <property type="entry name" value="P-loop containing nucleotide triphosphate hydrolases"/>
    <property type="match status" value="1"/>
</dbReference>
<dbReference type="EC" id="2.7.10.2" evidence="2"/>
<dbReference type="InterPro" id="IPR027417">
    <property type="entry name" value="P-loop_NTPase"/>
</dbReference>
<gene>
    <name evidence="12" type="ORF">SAMN00777080_2675</name>
</gene>
<feature type="transmembrane region" description="Helical" evidence="9">
    <location>
        <begin position="34"/>
        <end position="52"/>
    </location>
</feature>
<evidence type="ECO:0000256" key="6">
    <source>
        <dbReference type="ARBA" id="ARBA00022840"/>
    </source>
</evidence>
<keyword evidence="3" id="KW-0808">Transferase</keyword>
<keyword evidence="9" id="KW-0812">Transmembrane</keyword>
<evidence type="ECO:0000256" key="2">
    <source>
        <dbReference type="ARBA" id="ARBA00011903"/>
    </source>
</evidence>
<evidence type="ECO:0000256" key="3">
    <source>
        <dbReference type="ARBA" id="ARBA00022679"/>
    </source>
</evidence>
<dbReference type="CDD" id="cd05387">
    <property type="entry name" value="BY-kinase"/>
    <property type="match status" value="1"/>
</dbReference>
<feature type="domain" description="Tyrosine-protein kinase G-rich" evidence="11">
    <location>
        <begin position="454"/>
        <end position="534"/>
    </location>
</feature>
<dbReference type="Proteomes" id="UP000192333">
    <property type="component" value="Chromosome I"/>
</dbReference>
<comment type="catalytic activity">
    <reaction evidence="8">
        <text>L-tyrosyl-[protein] + ATP = O-phospho-L-tyrosyl-[protein] + ADP + H(+)</text>
        <dbReference type="Rhea" id="RHEA:10596"/>
        <dbReference type="Rhea" id="RHEA-COMP:10136"/>
        <dbReference type="Rhea" id="RHEA-COMP:20101"/>
        <dbReference type="ChEBI" id="CHEBI:15378"/>
        <dbReference type="ChEBI" id="CHEBI:30616"/>
        <dbReference type="ChEBI" id="CHEBI:46858"/>
        <dbReference type="ChEBI" id="CHEBI:61978"/>
        <dbReference type="ChEBI" id="CHEBI:456216"/>
        <dbReference type="EC" id="2.7.10.2"/>
    </reaction>
</comment>
<dbReference type="OrthoDB" id="9794577at2"/>